<feature type="domain" description="NAD-dependent epimerase/dehydratase" evidence="1">
    <location>
        <begin position="5"/>
        <end position="36"/>
    </location>
</feature>
<dbReference type="EMBL" id="RQTE01000120">
    <property type="protein sequence ID" value="RZI02125.1"/>
    <property type="molecule type" value="Genomic_DNA"/>
</dbReference>
<gene>
    <name evidence="2" type="ORF">EIG99_07130</name>
</gene>
<dbReference type="SUPFAM" id="SSF51735">
    <property type="entry name" value="NAD(P)-binding Rossmann-fold domains"/>
    <property type="match status" value="1"/>
</dbReference>
<feature type="non-terminal residue" evidence="2">
    <location>
        <position position="42"/>
    </location>
</feature>
<protein>
    <submittedName>
        <fullName evidence="2">NAD-dependent epimerase/dehydratase family protein</fullName>
    </submittedName>
</protein>
<dbReference type="RefSeq" id="WP_130135520.1">
    <property type="nucleotide sequence ID" value="NZ_RQTE01000120.1"/>
</dbReference>
<reference evidence="2 3" key="1">
    <citation type="submission" date="2018-11" db="EMBL/GenBank/DDBJ databases">
        <title>Genomic profiling of Staphylococcus species from a Poultry farm system in KwaZulu-Natal, South Africa.</title>
        <authorList>
            <person name="Amoako D.G."/>
            <person name="Somboro A.M."/>
            <person name="Abia A.L.K."/>
            <person name="Bester L.A."/>
            <person name="Essack S.Y."/>
        </authorList>
    </citation>
    <scope>NUCLEOTIDE SEQUENCE [LARGE SCALE GENOMIC DNA]</scope>
    <source>
        <strain evidence="2 3">SA11</strain>
    </source>
</reference>
<dbReference type="InterPro" id="IPR036291">
    <property type="entry name" value="NAD(P)-bd_dom_sf"/>
</dbReference>
<proteinExistence type="predicted"/>
<evidence type="ECO:0000259" key="1">
    <source>
        <dbReference type="Pfam" id="PF01370"/>
    </source>
</evidence>
<evidence type="ECO:0000313" key="3">
    <source>
        <dbReference type="Proteomes" id="UP000293854"/>
    </source>
</evidence>
<dbReference type="Gene3D" id="3.40.50.720">
    <property type="entry name" value="NAD(P)-binding Rossmann-like Domain"/>
    <property type="match status" value="1"/>
</dbReference>
<dbReference type="InterPro" id="IPR001509">
    <property type="entry name" value="Epimerase_deHydtase"/>
</dbReference>
<evidence type="ECO:0000313" key="2">
    <source>
        <dbReference type="EMBL" id="RZI02125.1"/>
    </source>
</evidence>
<dbReference type="AlphaFoldDB" id="A0A4Q7CMZ1"/>
<sequence>MKEFLITGGTGLVGSHLVDAIHDTDSHITILTRQDRPNLDDK</sequence>
<comment type="caution">
    <text evidence="2">The sequence shown here is derived from an EMBL/GenBank/DDBJ whole genome shotgun (WGS) entry which is preliminary data.</text>
</comment>
<accession>A0A4Q7CMZ1</accession>
<name>A0A4Q7CMZ1_9STAP</name>
<organism evidence="2 3">
    <name type="scientific">Staphylococcus condimenti</name>
    <dbReference type="NCBI Taxonomy" id="70255"/>
    <lineage>
        <taxon>Bacteria</taxon>
        <taxon>Bacillati</taxon>
        <taxon>Bacillota</taxon>
        <taxon>Bacilli</taxon>
        <taxon>Bacillales</taxon>
        <taxon>Staphylococcaceae</taxon>
        <taxon>Staphylococcus</taxon>
    </lineage>
</organism>
<dbReference type="Proteomes" id="UP000293854">
    <property type="component" value="Unassembled WGS sequence"/>
</dbReference>
<dbReference type="Pfam" id="PF01370">
    <property type="entry name" value="Epimerase"/>
    <property type="match status" value="1"/>
</dbReference>